<evidence type="ECO:0000256" key="1">
    <source>
        <dbReference type="SAM" id="MobiDB-lite"/>
    </source>
</evidence>
<dbReference type="OrthoDB" id="10046318at2759"/>
<comment type="caution">
    <text evidence="2">The sequence shown here is derived from an EMBL/GenBank/DDBJ whole genome shotgun (WGS) entry which is preliminary data.</text>
</comment>
<evidence type="ECO:0008006" key="4">
    <source>
        <dbReference type="Google" id="ProtNLM"/>
    </source>
</evidence>
<feature type="compositionally biased region" description="Basic and acidic residues" evidence="1">
    <location>
        <begin position="338"/>
        <end position="350"/>
    </location>
</feature>
<evidence type="ECO:0000313" key="2">
    <source>
        <dbReference type="EMBL" id="KAJ8274832.1"/>
    </source>
</evidence>
<feature type="region of interest" description="Disordered" evidence="1">
    <location>
        <begin position="317"/>
        <end position="357"/>
    </location>
</feature>
<dbReference type="EMBL" id="JAFJMO010000006">
    <property type="protein sequence ID" value="KAJ8274832.1"/>
    <property type="molecule type" value="Genomic_DNA"/>
</dbReference>
<dbReference type="GO" id="GO:0005814">
    <property type="term" value="C:centriole"/>
    <property type="evidence" value="ECO:0007669"/>
    <property type="project" value="TreeGrafter"/>
</dbReference>
<organism evidence="2 3">
    <name type="scientific">Conger conger</name>
    <name type="common">Conger eel</name>
    <name type="synonym">Muraena conger</name>
    <dbReference type="NCBI Taxonomy" id="82655"/>
    <lineage>
        <taxon>Eukaryota</taxon>
        <taxon>Metazoa</taxon>
        <taxon>Chordata</taxon>
        <taxon>Craniata</taxon>
        <taxon>Vertebrata</taxon>
        <taxon>Euteleostomi</taxon>
        <taxon>Actinopterygii</taxon>
        <taxon>Neopterygii</taxon>
        <taxon>Teleostei</taxon>
        <taxon>Anguilliformes</taxon>
        <taxon>Congridae</taxon>
        <taxon>Conger</taxon>
    </lineage>
</organism>
<keyword evidence="3" id="KW-1185">Reference proteome</keyword>
<dbReference type="InterPro" id="IPR026652">
    <property type="entry name" value="CEP128"/>
</dbReference>
<gene>
    <name evidence="2" type="ORF">COCON_G00094570</name>
</gene>
<protein>
    <recommendedName>
        <fullName evidence="4">Centrosomal protein of 128 kDa</fullName>
    </recommendedName>
</protein>
<reference evidence="2" key="1">
    <citation type="journal article" date="2023" name="Science">
        <title>Genome structures resolve the early diversification of teleost fishes.</title>
        <authorList>
            <person name="Parey E."/>
            <person name="Louis A."/>
            <person name="Montfort J."/>
            <person name="Bouchez O."/>
            <person name="Roques C."/>
            <person name="Iampietro C."/>
            <person name="Lluch J."/>
            <person name="Castinel A."/>
            <person name="Donnadieu C."/>
            <person name="Desvignes T."/>
            <person name="Floi Bucao C."/>
            <person name="Jouanno E."/>
            <person name="Wen M."/>
            <person name="Mejri S."/>
            <person name="Dirks R."/>
            <person name="Jansen H."/>
            <person name="Henkel C."/>
            <person name="Chen W.J."/>
            <person name="Zahm M."/>
            <person name="Cabau C."/>
            <person name="Klopp C."/>
            <person name="Thompson A.W."/>
            <person name="Robinson-Rechavi M."/>
            <person name="Braasch I."/>
            <person name="Lecointre G."/>
            <person name="Bobe J."/>
            <person name="Postlethwait J.H."/>
            <person name="Berthelot C."/>
            <person name="Roest Crollius H."/>
            <person name="Guiguen Y."/>
        </authorList>
    </citation>
    <scope>NUCLEOTIDE SEQUENCE</scope>
    <source>
        <strain evidence="2">Concon-B</strain>
    </source>
</reference>
<feature type="compositionally biased region" description="Basic and acidic residues" evidence="1">
    <location>
        <begin position="317"/>
        <end position="326"/>
    </location>
</feature>
<feature type="region of interest" description="Disordered" evidence="1">
    <location>
        <begin position="1"/>
        <end position="33"/>
    </location>
</feature>
<feature type="compositionally biased region" description="Low complexity" evidence="1">
    <location>
        <begin position="92"/>
        <end position="107"/>
    </location>
</feature>
<feature type="region of interest" description="Disordered" evidence="1">
    <location>
        <begin position="281"/>
        <end position="302"/>
    </location>
</feature>
<dbReference type="AlphaFoldDB" id="A0A9Q1DLN4"/>
<proteinExistence type="predicted"/>
<name>A0A9Q1DLN4_CONCO</name>
<dbReference type="PANTHER" id="PTHR46657:SF1">
    <property type="entry name" value="CENTROSOMAL PROTEIN OF 128 KDA"/>
    <property type="match status" value="1"/>
</dbReference>
<dbReference type="GO" id="GO:0000922">
    <property type="term" value="C:spindle pole"/>
    <property type="evidence" value="ECO:0007669"/>
    <property type="project" value="TreeGrafter"/>
</dbReference>
<dbReference type="Proteomes" id="UP001152803">
    <property type="component" value="Unassembled WGS sequence"/>
</dbReference>
<sequence>MAESSSESDAYLHSSRGRDMQSRNRRGGAGVDTDISAKIDTLAHTLQDTNRNLHNVDRMLGKYREHTDDQAEVMATLREDLEESIQQLRSQRLQRATAARSTSASTLHTSDLDAGSASDGHRYFPTSPLRDYAGPETAGRRRSRSATVRFRDAGKKEDHVHSLHQSLRDLRSDQIRLGDDVDREILRRNRTEVETKRTLERLSESLVSPQRVEPSVSSRVERRLQEIEKEIRSERRCEEKLPGQHGNMSKELQQALRRREDAAGEFEEAMKSKLLRSECEKNKVEQELERTRRQLDQSEGGRDTLLQQVEDLRVQLQRTDKERMDMHQQISLLNAQRSRQDREEQERERGSGTPRHV</sequence>
<dbReference type="PANTHER" id="PTHR46657">
    <property type="entry name" value="CENTROSOMAL PROTEIN OF 128 KDA"/>
    <property type="match status" value="1"/>
</dbReference>
<feature type="compositionally biased region" description="Basic and acidic residues" evidence="1">
    <location>
        <begin position="149"/>
        <end position="165"/>
    </location>
</feature>
<feature type="region of interest" description="Disordered" evidence="1">
    <location>
        <begin position="92"/>
        <end position="165"/>
    </location>
</feature>
<evidence type="ECO:0000313" key="3">
    <source>
        <dbReference type="Proteomes" id="UP001152803"/>
    </source>
</evidence>
<accession>A0A9Q1DLN4</accession>